<comment type="caution">
    <text evidence="9">Lacks conserved residue(s) required for the propagation of feature annotation.</text>
</comment>
<dbReference type="GO" id="GO:0005886">
    <property type="term" value="C:plasma membrane"/>
    <property type="evidence" value="ECO:0007669"/>
    <property type="project" value="UniProtKB-SubCell"/>
</dbReference>
<reference evidence="11" key="1">
    <citation type="submission" date="2021-02" db="EMBL/GenBank/DDBJ databases">
        <authorList>
            <person name="Nowell W R."/>
        </authorList>
    </citation>
    <scope>NUCLEOTIDE SEQUENCE</scope>
    <source>
        <strain evidence="11">Ploen Becks lab</strain>
    </source>
</reference>
<evidence type="ECO:0000313" key="11">
    <source>
        <dbReference type="EMBL" id="CAF0857715.1"/>
    </source>
</evidence>
<evidence type="ECO:0000256" key="10">
    <source>
        <dbReference type="SAM" id="MobiDB-lite"/>
    </source>
</evidence>
<feature type="compositionally biased region" description="Polar residues" evidence="10">
    <location>
        <begin position="264"/>
        <end position="282"/>
    </location>
</feature>
<feature type="transmembrane region" description="Helical" evidence="9">
    <location>
        <begin position="61"/>
        <end position="82"/>
    </location>
</feature>
<evidence type="ECO:0000256" key="3">
    <source>
        <dbReference type="ARBA" id="ARBA00006366"/>
    </source>
</evidence>
<keyword evidence="6 9" id="KW-0812">Transmembrane</keyword>
<proteinExistence type="inferred from homology"/>
<keyword evidence="5 9" id="KW-1003">Cell membrane</keyword>
<name>A0A813W9C2_9BILA</name>
<dbReference type="EMBL" id="CAJNOC010001357">
    <property type="protein sequence ID" value="CAF0857715.1"/>
    <property type="molecule type" value="Genomic_DNA"/>
</dbReference>
<feature type="region of interest" description="Disordered" evidence="10">
    <location>
        <begin position="264"/>
        <end position="285"/>
    </location>
</feature>
<keyword evidence="4 9" id="KW-0813">Transport</keyword>
<dbReference type="OrthoDB" id="9995836at2759"/>
<evidence type="ECO:0000256" key="6">
    <source>
        <dbReference type="ARBA" id="ARBA00022692"/>
    </source>
</evidence>
<feature type="transmembrane region" description="Helical" evidence="9">
    <location>
        <begin position="126"/>
        <end position="152"/>
    </location>
</feature>
<feature type="transmembrane region" description="Helical" evidence="9">
    <location>
        <begin position="89"/>
        <end position="114"/>
    </location>
</feature>
<feature type="transmembrane region" description="Helical" evidence="9">
    <location>
        <begin position="21"/>
        <end position="41"/>
    </location>
</feature>
<dbReference type="PANTHER" id="PTHR12929:SF10">
    <property type="entry name" value="RIBOFLAVIN TRANSPORTER"/>
    <property type="match status" value="1"/>
</dbReference>
<evidence type="ECO:0000256" key="9">
    <source>
        <dbReference type="RuleBase" id="RU368035"/>
    </source>
</evidence>
<feature type="transmembrane region" description="Helical" evidence="9">
    <location>
        <begin position="330"/>
        <end position="351"/>
    </location>
</feature>
<comment type="function">
    <text evidence="9">Plasma membrane transporter mediating the uptake by cells of the water soluble vitamin B2/riboflavin that plays a key role in biochemical oxidation-reduction reactions of the carbohydrate, lipid, and amino acid metabolism.</text>
</comment>
<keyword evidence="12" id="KW-1185">Reference proteome</keyword>
<sequence>MEIIKKNVLKIKSRLLDYHHKVNWIVFCFVFFFTIGAWLDINGLWCELPIMVAELPEGWKLPSILSASTQIAQVAPLIFLVGRYFAPKIFTYVNVIYVILTIGALSCFLLAFFWNKTAEVFGQNHSIGLIILNFCLALLDGTSSVTFLPYIGTNFIKEYIIPNYIGESLAALIPSVLSLIQGLGQDPGCFNSTDPLTNISSLEPIKIIPRYSVKTYFLFMFGLLCISTLSFTLLNFSSVAVKERKENVVKRSRTISEKSEIEFSTSPETSINSQTNLTSPTKQKTENIPVAGNRKEQVFLLGIIFWVSFLAYGVLPGLQSYSTLPYGNNIFNYAVNLSFVFLPFSIILSIWSYEASILRIAIEMLIAIVG</sequence>
<protein>
    <recommendedName>
        <fullName evidence="9">Riboflavin transporter</fullName>
    </recommendedName>
</protein>
<evidence type="ECO:0000256" key="7">
    <source>
        <dbReference type="ARBA" id="ARBA00022989"/>
    </source>
</evidence>
<feature type="transmembrane region" description="Helical" evidence="9">
    <location>
        <begin position="164"/>
        <end position="184"/>
    </location>
</feature>
<feature type="transmembrane region" description="Helical" evidence="9">
    <location>
        <begin position="216"/>
        <end position="241"/>
    </location>
</feature>
<comment type="catalytic activity">
    <reaction evidence="1 9">
        <text>riboflavin(in) = riboflavin(out)</text>
        <dbReference type="Rhea" id="RHEA:35015"/>
        <dbReference type="ChEBI" id="CHEBI:57986"/>
    </reaction>
</comment>
<dbReference type="PANTHER" id="PTHR12929">
    <property type="entry name" value="SOLUTE CARRIER FAMILY 52"/>
    <property type="match status" value="1"/>
</dbReference>
<accession>A0A813W9C2</accession>
<keyword evidence="7 9" id="KW-1133">Transmembrane helix</keyword>
<evidence type="ECO:0000256" key="1">
    <source>
        <dbReference type="ARBA" id="ARBA00000215"/>
    </source>
</evidence>
<evidence type="ECO:0000256" key="8">
    <source>
        <dbReference type="ARBA" id="ARBA00023136"/>
    </source>
</evidence>
<organism evidence="11 12">
    <name type="scientific">Brachionus calyciflorus</name>
    <dbReference type="NCBI Taxonomy" id="104777"/>
    <lineage>
        <taxon>Eukaryota</taxon>
        <taxon>Metazoa</taxon>
        <taxon>Spiralia</taxon>
        <taxon>Gnathifera</taxon>
        <taxon>Rotifera</taxon>
        <taxon>Eurotatoria</taxon>
        <taxon>Monogononta</taxon>
        <taxon>Pseudotrocha</taxon>
        <taxon>Ploima</taxon>
        <taxon>Brachionidae</taxon>
        <taxon>Brachionus</taxon>
    </lineage>
</organism>
<dbReference type="GO" id="GO:0032217">
    <property type="term" value="F:riboflavin transmembrane transporter activity"/>
    <property type="evidence" value="ECO:0007669"/>
    <property type="project" value="UniProtKB-UniRule"/>
</dbReference>
<evidence type="ECO:0000256" key="2">
    <source>
        <dbReference type="ARBA" id="ARBA00004651"/>
    </source>
</evidence>
<evidence type="ECO:0000256" key="5">
    <source>
        <dbReference type="ARBA" id="ARBA00022475"/>
    </source>
</evidence>
<gene>
    <name evidence="11" type="ORF">OXX778_LOCUS9280</name>
</gene>
<comment type="subcellular location">
    <subcellularLocation>
        <location evidence="2 9">Cell membrane</location>
        <topology evidence="2 9">Multi-pass membrane protein</topology>
    </subcellularLocation>
</comment>
<comment type="similarity">
    <text evidence="3 9">Belongs to the riboflavin transporter family.</text>
</comment>
<dbReference type="InterPro" id="IPR009357">
    <property type="entry name" value="Riboflavin_transptr"/>
</dbReference>
<evidence type="ECO:0000256" key="4">
    <source>
        <dbReference type="ARBA" id="ARBA00022448"/>
    </source>
</evidence>
<dbReference type="AlphaFoldDB" id="A0A813W9C2"/>
<feature type="transmembrane region" description="Helical" evidence="9">
    <location>
        <begin position="298"/>
        <end position="318"/>
    </location>
</feature>
<comment type="caution">
    <text evidence="11">The sequence shown here is derived from an EMBL/GenBank/DDBJ whole genome shotgun (WGS) entry which is preliminary data.</text>
</comment>
<dbReference type="Pfam" id="PF06237">
    <property type="entry name" value="SLC52_ribofla_tr"/>
    <property type="match status" value="1"/>
</dbReference>
<keyword evidence="8 9" id="KW-0472">Membrane</keyword>
<evidence type="ECO:0000313" key="12">
    <source>
        <dbReference type="Proteomes" id="UP000663879"/>
    </source>
</evidence>
<dbReference type="Proteomes" id="UP000663879">
    <property type="component" value="Unassembled WGS sequence"/>
</dbReference>